<feature type="compositionally biased region" description="Polar residues" evidence="1">
    <location>
        <begin position="8"/>
        <end position="25"/>
    </location>
</feature>
<dbReference type="AlphaFoldDB" id="A0A3D8QR84"/>
<reference evidence="3 4" key="1">
    <citation type="journal article" date="2018" name="IMA Fungus">
        <title>IMA Genome-F 9: Draft genome sequence of Annulohypoxylon stygium, Aspergillus mulundensis, Berkeleyomyces basicola (syn. Thielaviopsis basicola), Ceratocystis smalleyi, two Cercospora beticola strains, Coleophoma cylindrospora, Fusarium fracticaudum, Phialophora cf. hyalina, and Morchella septimelata.</title>
        <authorList>
            <person name="Wingfield B.D."/>
            <person name="Bills G.F."/>
            <person name="Dong Y."/>
            <person name="Huang W."/>
            <person name="Nel W.J."/>
            <person name="Swalarsk-Parry B.S."/>
            <person name="Vaghefi N."/>
            <person name="Wilken P.M."/>
            <person name="An Z."/>
            <person name="de Beer Z.W."/>
            <person name="De Vos L."/>
            <person name="Chen L."/>
            <person name="Duong T.A."/>
            <person name="Gao Y."/>
            <person name="Hammerbacher A."/>
            <person name="Kikkert J.R."/>
            <person name="Li Y."/>
            <person name="Li H."/>
            <person name="Li K."/>
            <person name="Li Q."/>
            <person name="Liu X."/>
            <person name="Ma X."/>
            <person name="Naidoo K."/>
            <person name="Pethybridge S.J."/>
            <person name="Sun J."/>
            <person name="Steenkamp E.T."/>
            <person name="van der Nest M.A."/>
            <person name="van Wyk S."/>
            <person name="Wingfield M.J."/>
            <person name="Xiong C."/>
            <person name="Yue Q."/>
            <person name="Zhang X."/>
        </authorList>
    </citation>
    <scope>NUCLEOTIDE SEQUENCE [LARGE SCALE GENOMIC DNA]</scope>
    <source>
        <strain evidence="3 4">BP5796</strain>
    </source>
</reference>
<feature type="compositionally biased region" description="Acidic residues" evidence="1">
    <location>
        <begin position="218"/>
        <end position="228"/>
    </location>
</feature>
<evidence type="ECO:0000259" key="2">
    <source>
        <dbReference type="PROSITE" id="PS50090"/>
    </source>
</evidence>
<name>A0A3D8QR84_9HELO</name>
<dbReference type="OrthoDB" id="5334491at2759"/>
<feature type="region of interest" description="Disordered" evidence="1">
    <location>
        <begin position="186"/>
        <end position="229"/>
    </location>
</feature>
<protein>
    <recommendedName>
        <fullName evidence="2">Myb-like domain-containing protein</fullName>
    </recommendedName>
</protein>
<evidence type="ECO:0000256" key="1">
    <source>
        <dbReference type="SAM" id="MobiDB-lite"/>
    </source>
</evidence>
<dbReference type="EMBL" id="PDLN01000016">
    <property type="protein sequence ID" value="RDW64004.1"/>
    <property type="molecule type" value="Genomic_DNA"/>
</dbReference>
<organism evidence="3 4">
    <name type="scientific">Coleophoma crateriformis</name>
    <dbReference type="NCBI Taxonomy" id="565419"/>
    <lineage>
        <taxon>Eukaryota</taxon>
        <taxon>Fungi</taxon>
        <taxon>Dikarya</taxon>
        <taxon>Ascomycota</taxon>
        <taxon>Pezizomycotina</taxon>
        <taxon>Leotiomycetes</taxon>
        <taxon>Helotiales</taxon>
        <taxon>Dermateaceae</taxon>
        <taxon>Coleophoma</taxon>
    </lineage>
</organism>
<comment type="caution">
    <text evidence="3">The sequence shown here is derived from an EMBL/GenBank/DDBJ whole genome shotgun (WGS) entry which is preliminary data.</text>
</comment>
<feature type="domain" description="Myb-like" evidence="2">
    <location>
        <begin position="218"/>
        <end position="271"/>
    </location>
</feature>
<dbReference type="InterPro" id="IPR001005">
    <property type="entry name" value="SANT/Myb"/>
</dbReference>
<proteinExistence type="predicted"/>
<dbReference type="Proteomes" id="UP000256328">
    <property type="component" value="Unassembled WGS sequence"/>
</dbReference>
<accession>A0A3D8QR84</accession>
<dbReference type="PROSITE" id="PS50090">
    <property type="entry name" value="MYB_LIKE"/>
    <property type="match status" value="1"/>
</dbReference>
<feature type="region of interest" description="Disordered" evidence="1">
    <location>
        <begin position="60"/>
        <end position="170"/>
    </location>
</feature>
<feature type="region of interest" description="Disordered" evidence="1">
    <location>
        <begin position="1"/>
        <end position="43"/>
    </location>
</feature>
<gene>
    <name evidence="3" type="ORF">BP5796_10506</name>
</gene>
<evidence type="ECO:0000313" key="4">
    <source>
        <dbReference type="Proteomes" id="UP000256328"/>
    </source>
</evidence>
<evidence type="ECO:0000313" key="3">
    <source>
        <dbReference type="EMBL" id="RDW64004.1"/>
    </source>
</evidence>
<sequence length="292" mass="32470">MLLPSALSCDTSRPTPHSQFRTSLFASPPLSPPPTSHATTSQSAISGLFTSCRALQSMLSPPPQLPVHANHQLPSPPLTHSEIASPIKLRLRSRKAPSTESDGLARKRITKRPAAHIPRGMNKRRRDVSDEMASSAVLGEESDDAESRSPSPDLEHHQHTPTPSTPKRLRLAPPIIPLGLERSDFHSLPQDSLVPSIEGSDSQSQPPHPHSQSRGEDETAAEEEEWTTEDDRMLVELVLEKLKLSKSEWQDCARSLGRDRTSLGRRWKSLMVNGEVGLKSRQRRTRVYNSWR</sequence>
<keyword evidence="4" id="KW-1185">Reference proteome</keyword>